<dbReference type="GO" id="GO:0032259">
    <property type="term" value="P:methylation"/>
    <property type="evidence" value="ECO:0007669"/>
    <property type="project" value="InterPro"/>
</dbReference>
<evidence type="ECO:0000256" key="1">
    <source>
        <dbReference type="ARBA" id="ARBA00022884"/>
    </source>
</evidence>
<accession>A0A2A5RIU1</accession>
<evidence type="ECO:0000256" key="3">
    <source>
        <dbReference type="PROSITE-ProRule" id="PRU00182"/>
    </source>
</evidence>
<evidence type="ECO:0000259" key="4">
    <source>
        <dbReference type="Pfam" id="PF01728"/>
    </source>
</evidence>
<reference evidence="5 6" key="1">
    <citation type="submission" date="2014-12" db="EMBL/GenBank/DDBJ databases">
        <title>Draft genome sequences of 10 type strains of Lactococcus.</title>
        <authorList>
            <person name="Sun Z."/>
            <person name="Zhong Z."/>
            <person name="Liu W."/>
            <person name="Zhang W."/>
            <person name="Zhang H."/>
        </authorList>
    </citation>
    <scope>NUCLEOTIDE SEQUENCE [LARGE SCALE GENOMIC DNA]</scope>
    <source>
        <strain evidence="5 6">JCM 16395</strain>
    </source>
</reference>
<dbReference type="SUPFAM" id="SSF53335">
    <property type="entry name" value="S-adenosyl-L-methionine-dependent methyltransferases"/>
    <property type="match status" value="1"/>
</dbReference>
<gene>
    <name evidence="5" type="ORF">RT41_GL000531</name>
</gene>
<dbReference type="PANTHER" id="PTHR32319:SF0">
    <property type="entry name" value="BACTERIAL HEMOLYSIN-LIKE PROTEIN"/>
    <property type="match status" value="1"/>
</dbReference>
<dbReference type="PROSITE" id="PS50889">
    <property type="entry name" value="S4"/>
    <property type="match status" value="1"/>
</dbReference>
<dbReference type="Gene3D" id="3.40.50.150">
    <property type="entry name" value="Vaccinia Virus protein VP39"/>
    <property type="match status" value="1"/>
</dbReference>
<keyword evidence="1 3" id="KW-0694">RNA-binding</keyword>
<proteinExistence type="inferred from homology"/>
<dbReference type="Gene3D" id="3.10.290.10">
    <property type="entry name" value="RNA-binding S4 domain"/>
    <property type="match status" value="1"/>
</dbReference>
<dbReference type="AlphaFoldDB" id="A0A2A5RIU1"/>
<dbReference type="STRING" id="1291764.GCA_001311235_01331"/>
<dbReference type="GO" id="GO:0008168">
    <property type="term" value="F:methyltransferase activity"/>
    <property type="evidence" value="ECO:0007669"/>
    <property type="project" value="InterPro"/>
</dbReference>
<sequence length="269" mass="29746">MKERVDILATNQALFETREQAKRGIMAGLVVDAKNGERFDKPGQKIDDGTELRLKGEKLKYVSRGGLKLEKALTEFGLSVQSKTCLDIGASTGGFTDVMLQNGAKRVYALDVGTNQLAWKIRSDERVVVMEQFNFRNAVLTDFNQGQPEFSSIDVSFISLDLILPPLYDILVDHGHVVALIKPQFEAGREQVGKNGIIKDPKIHKMTIEKVLNRAVTCGFTVEHLTFSPIKGGAGNVEFLVHLYKDGLGKIGSNVNVDQILQSEKETLE</sequence>
<keyword evidence="6" id="KW-1185">Reference proteome</keyword>
<dbReference type="OrthoDB" id="9784736at2"/>
<dbReference type="InterPro" id="IPR002877">
    <property type="entry name" value="RNA_MeTrfase_FtsJ_dom"/>
</dbReference>
<comment type="caution">
    <text evidence="5">The sequence shown here is derived from an EMBL/GenBank/DDBJ whole genome shotgun (WGS) entry which is preliminary data.</text>
</comment>
<evidence type="ECO:0000256" key="2">
    <source>
        <dbReference type="ARBA" id="ARBA00029460"/>
    </source>
</evidence>
<dbReference type="InterPro" id="IPR029063">
    <property type="entry name" value="SAM-dependent_MTases_sf"/>
</dbReference>
<dbReference type="SUPFAM" id="SSF55174">
    <property type="entry name" value="Alpha-L RNA-binding motif"/>
    <property type="match status" value="1"/>
</dbReference>
<dbReference type="NCBIfam" id="TIGR00478">
    <property type="entry name" value="tly"/>
    <property type="match status" value="1"/>
</dbReference>
<protein>
    <submittedName>
        <fullName evidence="5">Hemolysin</fullName>
    </submittedName>
</protein>
<dbReference type="EMBL" id="JXJU01000014">
    <property type="protein sequence ID" value="PCR99021.1"/>
    <property type="molecule type" value="Genomic_DNA"/>
</dbReference>
<organism evidence="5 6">
    <name type="scientific">Lactococcus fujiensis JCM 16395</name>
    <dbReference type="NCBI Taxonomy" id="1291764"/>
    <lineage>
        <taxon>Bacteria</taxon>
        <taxon>Bacillati</taxon>
        <taxon>Bacillota</taxon>
        <taxon>Bacilli</taxon>
        <taxon>Lactobacillales</taxon>
        <taxon>Streptococcaceae</taxon>
        <taxon>Lactococcus</taxon>
    </lineage>
</organism>
<dbReference type="InterPro" id="IPR047048">
    <property type="entry name" value="TlyA"/>
</dbReference>
<dbReference type="GO" id="GO:0003723">
    <property type="term" value="F:RNA binding"/>
    <property type="evidence" value="ECO:0007669"/>
    <property type="project" value="UniProtKB-KW"/>
</dbReference>
<dbReference type="RefSeq" id="WP_096818966.1">
    <property type="nucleotide sequence ID" value="NZ_JXJU01000014.1"/>
</dbReference>
<name>A0A2A5RIU1_9LACT</name>
<comment type="similarity">
    <text evidence="2">Belongs to the TlyA family.</text>
</comment>
<evidence type="ECO:0000313" key="6">
    <source>
        <dbReference type="Proteomes" id="UP000218181"/>
    </source>
</evidence>
<feature type="domain" description="Ribosomal RNA methyltransferase FtsJ" evidence="4">
    <location>
        <begin position="61"/>
        <end position="243"/>
    </location>
</feature>
<evidence type="ECO:0000313" key="5">
    <source>
        <dbReference type="EMBL" id="PCR99021.1"/>
    </source>
</evidence>
<dbReference type="PIRSF" id="PIRSF005578">
    <property type="entry name" value="TlyA"/>
    <property type="match status" value="1"/>
</dbReference>
<dbReference type="CDD" id="cd02440">
    <property type="entry name" value="AdoMet_MTases"/>
    <property type="match status" value="1"/>
</dbReference>
<dbReference type="Proteomes" id="UP000218181">
    <property type="component" value="Unassembled WGS sequence"/>
</dbReference>
<dbReference type="PANTHER" id="PTHR32319">
    <property type="entry name" value="BACTERIAL HEMOLYSIN-LIKE PROTEIN"/>
    <property type="match status" value="1"/>
</dbReference>
<dbReference type="InterPro" id="IPR004538">
    <property type="entry name" value="Hemolysin_A/TlyA"/>
</dbReference>
<dbReference type="Pfam" id="PF01728">
    <property type="entry name" value="FtsJ"/>
    <property type="match status" value="1"/>
</dbReference>
<dbReference type="InterPro" id="IPR036986">
    <property type="entry name" value="S4_RNA-bd_sf"/>
</dbReference>
<dbReference type="CDD" id="cd00165">
    <property type="entry name" value="S4"/>
    <property type="match status" value="1"/>
</dbReference>